<evidence type="ECO:0000313" key="8">
    <source>
        <dbReference type="Proteomes" id="UP000471082"/>
    </source>
</evidence>
<evidence type="ECO:0000313" key="3">
    <source>
        <dbReference type="EMBL" id="KLC00660.1"/>
    </source>
</evidence>
<dbReference type="EMBL" id="JZUY01000088">
    <property type="protein sequence ID" value="KLC00660.1"/>
    <property type="molecule type" value="Genomic_DNA"/>
</dbReference>
<evidence type="ECO:0000313" key="6">
    <source>
        <dbReference type="Proteomes" id="UP000035369"/>
    </source>
</evidence>
<evidence type="ECO:0000313" key="7">
    <source>
        <dbReference type="Proteomes" id="UP000289372"/>
    </source>
</evidence>
<reference evidence="4 8" key="3">
    <citation type="submission" date="2019-11" db="EMBL/GenBank/DDBJ databases">
        <title>Genome-resolved metagenomics to study the prevalence of co-infection and intraspecific heterogeneity among plant pathogen metapopulations.</title>
        <authorList>
            <person name="Newberry E."/>
            <person name="Bhandari R."/>
            <person name="Kemble J."/>
            <person name="Sikora E."/>
            <person name="Potnis N."/>
        </authorList>
    </citation>
    <scope>NUCLEOTIDE SEQUENCE [LARGE SCALE GENOMIC DNA]</scope>
    <source>
        <strain evidence="4">Xp_Tom_Tuscaloosa_18b</strain>
    </source>
</reference>
<keyword evidence="2" id="KW-1133">Transmembrane helix</keyword>
<keyword evidence="2" id="KW-0472">Membrane</keyword>
<reference evidence="5 7" key="2">
    <citation type="submission" date="2018-02" db="EMBL/GenBank/DDBJ databases">
        <title>Characterization of Xanthomonas diversity in transplant houses and field plants.</title>
        <authorList>
            <person name="Abrahamian P."/>
            <person name="Timilsina S."/>
            <person name="Minsavage G.V."/>
            <person name="Goss E.M."/>
            <person name="Jones J.B."/>
            <person name="Vallad G.E."/>
        </authorList>
    </citation>
    <scope>NUCLEOTIDE SEQUENCE [LARGE SCALE GENOMIC DNA]</scope>
    <source>
        <strain evidence="5 7">GEV2132</strain>
    </source>
</reference>
<dbReference type="RefSeq" id="WP_015462668.1">
    <property type="nucleotide sequence ID" value="NZ_CP018476.1"/>
</dbReference>
<accession>A0A0G9DG01</accession>
<feature type="transmembrane region" description="Helical" evidence="2">
    <location>
        <begin position="35"/>
        <end position="54"/>
    </location>
</feature>
<keyword evidence="2" id="KW-0812">Transmembrane</keyword>
<comment type="caution">
    <text evidence="4">The sequence shown here is derived from an EMBL/GenBank/DDBJ whole genome shotgun (WGS) entry which is preliminary data.</text>
</comment>
<gene>
    <name evidence="5" type="ORF">DB769_13835</name>
    <name evidence="4" type="ORF">G3W61_14215</name>
    <name evidence="3" type="ORF">XP315_23865</name>
</gene>
<evidence type="ECO:0000256" key="2">
    <source>
        <dbReference type="SAM" id="Phobius"/>
    </source>
</evidence>
<dbReference type="Proteomes" id="UP000471082">
    <property type="component" value="Unassembled WGS sequence"/>
</dbReference>
<name>A0A0G9DG01_XANPE</name>
<organism evidence="4 8">
    <name type="scientific">Xanthomonas perforans</name>
    <dbReference type="NCBI Taxonomy" id="442694"/>
    <lineage>
        <taxon>Bacteria</taxon>
        <taxon>Pseudomonadati</taxon>
        <taxon>Pseudomonadota</taxon>
        <taxon>Gammaproteobacteria</taxon>
        <taxon>Lysobacterales</taxon>
        <taxon>Lysobacteraceae</taxon>
        <taxon>Xanthomonas</taxon>
    </lineage>
</organism>
<reference evidence="3 6" key="1">
    <citation type="submission" date="2015-02" db="EMBL/GenBank/DDBJ databases">
        <title>Whole genome sequencing of multiple isolates of three species of pepper and tomato-infecting xanthomonads reveals genetic diversity in field strains and pinpoints effectors responsible for host specificity.</title>
        <authorList>
            <person name="Schwartz A."/>
            <person name="Dahlbeck D."/>
            <person name="Staskawicz B."/>
            <person name="Bart R."/>
            <person name="Potnis N."/>
            <person name="Minsavage G."/>
            <person name="Timilsina S."/>
            <person name="Goss E."/>
            <person name="Jones J."/>
            <person name="Vallad G."/>
            <person name="Barak J."/>
            <person name="Miller S."/>
            <person name="Ritchie D."/>
            <person name="Martins J.Jr."/>
            <person name="Patane J.S."/>
            <person name="Setubal J.C."/>
        </authorList>
    </citation>
    <scope>NUCLEOTIDE SEQUENCE [LARGE SCALE GENOMIC DNA]</scope>
    <source>
        <strain evidence="3 6">Xp3-15</strain>
    </source>
</reference>
<dbReference type="GeneID" id="61780171"/>
<evidence type="ECO:0000313" key="4">
    <source>
        <dbReference type="EMBL" id="NEL77392.1"/>
    </source>
</evidence>
<dbReference type="Proteomes" id="UP000035369">
    <property type="component" value="Unassembled WGS sequence"/>
</dbReference>
<sequence length="86" mass="9128">MKTEHKQFAGSTAVTLALISPLPQAVCVGQIKQAAAIAATIAISAMVSVAFLAAGHHRQQHRPVPGQQKIDALREQYRTNAEPQGT</sequence>
<dbReference type="Proteomes" id="UP000289372">
    <property type="component" value="Unassembled WGS sequence"/>
</dbReference>
<dbReference type="AlphaFoldDB" id="A0A0G9DG01"/>
<proteinExistence type="predicted"/>
<dbReference type="EMBL" id="PUUL01000078">
    <property type="protein sequence ID" value="RXD52960.1"/>
    <property type="molecule type" value="Genomic_DNA"/>
</dbReference>
<feature type="region of interest" description="Disordered" evidence="1">
    <location>
        <begin position="57"/>
        <end position="86"/>
    </location>
</feature>
<protein>
    <submittedName>
        <fullName evidence="4">Uncharacterized protein</fullName>
    </submittedName>
</protein>
<evidence type="ECO:0000313" key="5">
    <source>
        <dbReference type="EMBL" id="RXD52960.1"/>
    </source>
</evidence>
<dbReference type="KEGG" id="xpe:BJD13_24065"/>
<keyword evidence="6" id="KW-1185">Reference proteome</keyword>
<evidence type="ECO:0000256" key="1">
    <source>
        <dbReference type="SAM" id="MobiDB-lite"/>
    </source>
</evidence>
<dbReference type="EMBL" id="JAAGYU010000062">
    <property type="protein sequence ID" value="NEL77392.1"/>
    <property type="molecule type" value="Genomic_DNA"/>
</dbReference>